<comment type="caution">
    <text evidence="2">The sequence shown here is derived from an EMBL/GenBank/DDBJ whole genome shotgun (WGS) entry which is preliminary data.</text>
</comment>
<evidence type="ECO:0000313" key="2">
    <source>
        <dbReference type="EMBL" id="CAG7731843.1"/>
    </source>
</evidence>
<sequence>MAGILSRAAWNLSRLSRPALVTVTSRAKGTMMPDPMEHATGLERKELEAIARGNPDPFMMQVKKRGPGTKEQPNLVESVEEMRLVGCICEEDTFHINFLWVYRGEPKRCGECGAWYKLVDEKDPFKDLPEFHAQI</sequence>
<keyword evidence="1" id="KW-0862">Zinc</keyword>
<keyword evidence="1" id="KW-0479">Metal-binding</keyword>
<name>A0A8J2K278_9HEXA</name>
<evidence type="ECO:0000313" key="3">
    <source>
        <dbReference type="Proteomes" id="UP000708208"/>
    </source>
</evidence>
<dbReference type="PROSITE" id="PS51359">
    <property type="entry name" value="COX5B_2"/>
    <property type="match status" value="1"/>
</dbReference>
<dbReference type="Pfam" id="PF01215">
    <property type="entry name" value="COX5B"/>
    <property type="match status" value="1"/>
</dbReference>
<feature type="binding site" evidence="1">
    <location>
        <position position="112"/>
    </location>
    <ligand>
        <name>Zn(2+)</name>
        <dbReference type="ChEBI" id="CHEBI:29105"/>
    </ligand>
</feature>
<dbReference type="EMBL" id="CAJVCH010220208">
    <property type="protein sequence ID" value="CAG7731843.1"/>
    <property type="molecule type" value="Genomic_DNA"/>
</dbReference>
<dbReference type="FunFam" id="2.60.11.10:FF:000004">
    <property type="entry name" value="Cytochrome c oxidase subunit 5B"/>
    <property type="match status" value="1"/>
</dbReference>
<organism evidence="2 3">
    <name type="scientific">Allacma fusca</name>
    <dbReference type="NCBI Taxonomy" id="39272"/>
    <lineage>
        <taxon>Eukaryota</taxon>
        <taxon>Metazoa</taxon>
        <taxon>Ecdysozoa</taxon>
        <taxon>Arthropoda</taxon>
        <taxon>Hexapoda</taxon>
        <taxon>Collembola</taxon>
        <taxon>Symphypleona</taxon>
        <taxon>Sminthuridae</taxon>
        <taxon>Allacma</taxon>
    </lineage>
</organism>
<proteinExistence type="predicted"/>
<gene>
    <name evidence="2" type="ORF">AFUS01_LOCUS20403</name>
</gene>
<dbReference type="GO" id="GO:0046872">
    <property type="term" value="F:metal ion binding"/>
    <property type="evidence" value="ECO:0007669"/>
    <property type="project" value="UniProtKB-KW"/>
</dbReference>
<dbReference type="GO" id="GO:0006123">
    <property type="term" value="P:mitochondrial electron transport, cytochrome c to oxygen"/>
    <property type="evidence" value="ECO:0007669"/>
    <property type="project" value="InterPro"/>
</dbReference>
<accession>A0A8J2K278</accession>
<evidence type="ECO:0008006" key="4">
    <source>
        <dbReference type="Google" id="ProtNLM"/>
    </source>
</evidence>
<evidence type="ECO:0000256" key="1">
    <source>
        <dbReference type="PIRSR" id="PIRSR602124-1"/>
    </source>
</evidence>
<dbReference type="OrthoDB" id="10249250at2759"/>
<dbReference type="InterPro" id="IPR002124">
    <property type="entry name" value="Cyt_c_oxidase_su5b"/>
</dbReference>
<reference evidence="2" key="1">
    <citation type="submission" date="2021-06" db="EMBL/GenBank/DDBJ databases">
        <authorList>
            <person name="Hodson N. C."/>
            <person name="Mongue J. A."/>
            <person name="Jaron S. K."/>
        </authorList>
    </citation>
    <scope>NUCLEOTIDE SEQUENCE</scope>
</reference>
<dbReference type="PANTHER" id="PTHR10122:SF0">
    <property type="entry name" value="CYTOCHROME C OXIDASE SUBUNIT 5B, ISOFORM A-RELATED"/>
    <property type="match status" value="1"/>
</dbReference>
<dbReference type="PANTHER" id="PTHR10122">
    <property type="entry name" value="CYTOCHROME C OXIDASE SUBUNIT 5B, MITOCHONDRIAL"/>
    <property type="match status" value="1"/>
</dbReference>
<dbReference type="GO" id="GO:0005740">
    <property type="term" value="C:mitochondrial envelope"/>
    <property type="evidence" value="ECO:0007669"/>
    <property type="project" value="InterPro"/>
</dbReference>
<protein>
    <recommendedName>
        <fullName evidence="4">Cytochrome c oxidase subunit 5B, mitochondrial</fullName>
    </recommendedName>
</protein>
<dbReference type="Proteomes" id="UP000708208">
    <property type="component" value="Unassembled WGS sequence"/>
</dbReference>
<dbReference type="AlphaFoldDB" id="A0A8J2K278"/>
<feature type="binding site" evidence="1">
    <location>
        <position position="89"/>
    </location>
    <ligand>
        <name>Zn(2+)</name>
        <dbReference type="ChEBI" id="CHEBI:29105"/>
    </ligand>
</feature>
<keyword evidence="3" id="KW-1185">Reference proteome</keyword>
<feature type="binding site" evidence="1">
    <location>
        <position position="109"/>
    </location>
    <ligand>
        <name>Zn(2+)</name>
        <dbReference type="ChEBI" id="CHEBI:29105"/>
    </ligand>
</feature>
<dbReference type="CDD" id="cd00924">
    <property type="entry name" value="Cyt_c_Oxidase_Vb"/>
    <property type="match status" value="1"/>
</dbReference>
<feature type="binding site" evidence="1">
    <location>
        <position position="87"/>
    </location>
    <ligand>
        <name>Zn(2+)</name>
        <dbReference type="ChEBI" id="CHEBI:29105"/>
    </ligand>
</feature>